<evidence type="ECO:0000259" key="2">
    <source>
        <dbReference type="Pfam" id="PF13962"/>
    </source>
</evidence>
<dbReference type="PANTHER" id="PTHR24177">
    <property type="entry name" value="CASKIN"/>
    <property type="match status" value="1"/>
</dbReference>
<dbReference type="AlphaFoldDB" id="A0A2N9EXX2"/>
<evidence type="ECO:0000313" key="3">
    <source>
        <dbReference type="EMBL" id="SPC79693.1"/>
    </source>
</evidence>
<reference evidence="3" key="1">
    <citation type="submission" date="2018-02" db="EMBL/GenBank/DDBJ databases">
        <authorList>
            <person name="Cohen D.B."/>
            <person name="Kent A.D."/>
        </authorList>
    </citation>
    <scope>NUCLEOTIDE SEQUENCE</scope>
</reference>
<keyword evidence="1" id="KW-0472">Membrane</keyword>
<keyword evidence="1" id="KW-0812">Transmembrane</keyword>
<dbReference type="PANTHER" id="PTHR24177:SF329">
    <property type="entry name" value="ANKYRIN REPEAT PROTEIN"/>
    <property type="match status" value="1"/>
</dbReference>
<gene>
    <name evidence="3" type="ORF">FSB_LOCUS7575</name>
</gene>
<dbReference type="InterPro" id="IPR026961">
    <property type="entry name" value="PGG_dom"/>
</dbReference>
<dbReference type="EMBL" id="OIVN01000406">
    <property type="protein sequence ID" value="SPC79693.1"/>
    <property type="molecule type" value="Genomic_DNA"/>
</dbReference>
<sequence>MLEAAKYGIVEFIIEMTRVSPDLLWVVDEDSRGIFSHATLCRREQIFNYIFQLKGSRQVVTSHIDAFDNNMLHLAGMLAPSSELDRRSGAALQMQRELQWFKSNPLTTKRHLVYEQLVHEHEIRLGRGLDPALESQFGSQIGLSQWQLIFSALSQWWLGHPVLAVAVTGKWFAGSTGGFEVSFGFICSCYGCDAVQSIVPRKCKEALNIDGKKPREVFSRNHEDLLKGGEKWAKETASSFTIVGTLIITIMFSAAFTVPGGSDQNTGVPFYINRGIFTVFVISDALSLCASSTSVLMFLGILTSRYAEEDFLKVLPAKLLIGLSTLFFSVVTMMISFCAAVSMMVGGELQIVVVAVVFSSIPVITFVPLHLTLFAEIFNSTVRSEILHRKTN</sequence>
<feature type="transmembrane region" description="Helical" evidence="1">
    <location>
        <begin position="276"/>
        <end position="299"/>
    </location>
</feature>
<name>A0A2N9EXX2_FAGSY</name>
<dbReference type="Pfam" id="PF13962">
    <property type="entry name" value="PGG"/>
    <property type="match status" value="1"/>
</dbReference>
<evidence type="ECO:0000256" key="1">
    <source>
        <dbReference type="SAM" id="Phobius"/>
    </source>
</evidence>
<keyword evidence="1" id="KW-1133">Transmembrane helix</keyword>
<accession>A0A2N9EXX2</accession>
<dbReference type="GO" id="GO:0016020">
    <property type="term" value="C:membrane"/>
    <property type="evidence" value="ECO:0007669"/>
    <property type="project" value="TreeGrafter"/>
</dbReference>
<feature type="transmembrane region" description="Helical" evidence="1">
    <location>
        <begin position="319"/>
        <end position="345"/>
    </location>
</feature>
<feature type="domain" description="PGG" evidence="2">
    <location>
        <begin position="230"/>
        <end position="343"/>
    </location>
</feature>
<organism evidence="3">
    <name type="scientific">Fagus sylvatica</name>
    <name type="common">Beechnut</name>
    <dbReference type="NCBI Taxonomy" id="28930"/>
    <lineage>
        <taxon>Eukaryota</taxon>
        <taxon>Viridiplantae</taxon>
        <taxon>Streptophyta</taxon>
        <taxon>Embryophyta</taxon>
        <taxon>Tracheophyta</taxon>
        <taxon>Spermatophyta</taxon>
        <taxon>Magnoliopsida</taxon>
        <taxon>eudicotyledons</taxon>
        <taxon>Gunneridae</taxon>
        <taxon>Pentapetalae</taxon>
        <taxon>rosids</taxon>
        <taxon>fabids</taxon>
        <taxon>Fagales</taxon>
        <taxon>Fagaceae</taxon>
        <taxon>Fagus</taxon>
    </lineage>
</organism>
<feature type="transmembrane region" description="Helical" evidence="1">
    <location>
        <begin position="237"/>
        <end position="256"/>
    </location>
</feature>
<feature type="transmembrane region" description="Helical" evidence="1">
    <location>
        <begin position="351"/>
        <end position="374"/>
    </location>
</feature>
<proteinExistence type="predicted"/>
<protein>
    <recommendedName>
        <fullName evidence="2">PGG domain-containing protein</fullName>
    </recommendedName>
</protein>